<evidence type="ECO:0000256" key="1">
    <source>
        <dbReference type="SAM" id="Phobius"/>
    </source>
</evidence>
<sequence length="143" mass="15999">MELLSHIKHIVTVAGLAQIALVLGSVFIPHILKWKAALNGVQPLIKKLFWTYAVYILCINLSFGLLSALAAPDLVNGTKLATLVSAFITIYWLSRVLVQFFYFDRSSFPTGWLYILGEVALVCLFIMLTLTYGLAFYLNVNQL</sequence>
<reference evidence="3" key="1">
    <citation type="submission" date="2023-07" db="EMBL/GenBank/DDBJ databases">
        <title>Functional and genomic diversity of the sorghum phyllosphere microbiome.</title>
        <authorList>
            <person name="Shade A."/>
        </authorList>
    </citation>
    <scope>NUCLEOTIDE SEQUENCE [LARGE SCALE GENOMIC DNA]</scope>
    <source>
        <strain evidence="3">SORGH_AS_0422</strain>
    </source>
</reference>
<comment type="caution">
    <text evidence="2">The sequence shown here is derived from an EMBL/GenBank/DDBJ whole genome shotgun (WGS) entry which is preliminary data.</text>
</comment>
<feature type="transmembrane region" description="Helical" evidence="1">
    <location>
        <begin position="6"/>
        <end position="28"/>
    </location>
</feature>
<evidence type="ECO:0000313" key="3">
    <source>
        <dbReference type="Proteomes" id="UP001258315"/>
    </source>
</evidence>
<keyword evidence="1" id="KW-0472">Membrane</keyword>
<keyword evidence="3" id="KW-1185">Reference proteome</keyword>
<keyword evidence="1" id="KW-0812">Transmembrane</keyword>
<keyword evidence="1" id="KW-1133">Transmembrane helix</keyword>
<name>A0ABU3H0Q3_9SPHI</name>
<proteinExistence type="predicted"/>
<organism evidence="2 3">
    <name type="scientific">Mucilaginibacter terrae</name>
    <dbReference type="NCBI Taxonomy" id="1955052"/>
    <lineage>
        <taxon>Bacteria</taxon>
        <taxon>Pseudomonadati</taxon>
        <taxon>Bacteroidota</taxon>
        <taxon>Sphingobacteriia</taxon>
        <taxon>Sphingobacteriales</taxon>
        <taxon>Sphingobacteriaceae</taxon>
        <taxon>Mucilaginibacter</taxon>
    </lineage>
</organism>
<evidence type="ECO:0008006" key="4">
    <source>
        <dbReference type="Google" id="ProtNLM"/>
    </source>
</evidence>
<feature type="transmembrane region" description="Helical" evidence="1">
    <location>
        <begin position="83"/>
        <end position="103"/>
    </location>
</feature>
<feature type="transmembrane region" description="Helical" evidence="1">
    <location>
        <begin position="115"/>
        <end position="138"/>
    </location>
</feature>
<feature type="transmembrane region" description="Helical" evidence="1">
    <location>
        <begin position="49"/>
        <end position="71"/>
    </location>
</feature>
<accession>A0ABU3H0Q3</accession>
<dbReference type="EMBL" id="JAVLVU010000001">
    <property type="protein sequence ID" value="MDT3405603.1"/>
    <property type="molecule type" value="Genomic_DNA"/>
</dbReference>
<dbReference type="Proteomes" id="UP001258315">
    <property type="component" value="Unassembled WGS sequence"/>
</dbReference>
<evidence type="ECO:0000313" key="2">
    <source>
        <dbReference type="EMBL" id="MDT3405603.1"/>
    </source>
</evidence>
<dbReference type="RefSeq" id="WP_311954377.1">
    <property type="nucleotide sequence ID" value="NZ_JAVLVU010000001.1"/>
</dbReference>
<protein>
    <recommendedName>
        <fullName evidence="4">DUF4149 domain-containing protein</fullName>
    </recommendedName>
</protein>
<gene>
    <name evidence="2" type="ORF">QE417_004675</name>
</gene>